<name>A0A7W9WVS7_9BURK</name>
<comment type="caution">
    <text evidence="1">The sequence shown here is derived from an EMBL/GenBank/DDBJ whole genome shotgun (WGS) entry which is preliminary data.</text>
</comment>
<evidence type="ECO:0000313" key="2">
    <source>
        <dbReference type="Proteomes" id="UP000571554"/>
    </source>
</evidence>
<reference evidence="1 2" key="1">
    <citation type="submission" date="2020-08" db="EMBL/GenBank/DDBJ databases">
        <title>Above-ground endophytic microbial communities from plants in different locations in the United States.</title>
        <authorList>
            <person name="Frank C."/>
        </authorList>
    </citation>
    <scope>NUCLEOTIDE SEQUENCE [LARGE SCALE GENOMIC DNA]</scope>
    <source>
        <strain evidence="1 2">WP4_2_2</strain>
    </source>
</reference>
<evidence type="ECO:0000313" key="1">
    <source>
        <dbReference type="EMBL" id="MBB6106019.1"/>
    </source>
</evidence>
<protein>
    <submittedName>
        <fullName evidence="1">Uncharacterized protein</fullName>
    </submittedName>
</protein>
<gene>
    <name evidence="1" type="ORF">F4827_005889</name>
</gene>
<organism evidence="1 2">
    <name type="scientific">Paraburkholderia bannensis</name>
    <dbReference type="NCBI Taxonomy" id="765414"/>
    <lineage>
        <taxon>Bacteria</taxon>
        <taxon>Pseudomonadati</taxon>
        <taxon>Pseudomonadota</taxon>
        <taxon>Betaproteobacteria</taxon>
        <taxon>Burkholderiales</taxon>
        <taxon>Burkholderiaceae</taxon>
        <taxon>Paraburkholderia</taxon>
    </lineage>
</organism>
<dbReference type="AlphaFoldDB" id="A0A7W9WVS7"/>
<sequence length="151" mass="17265">MNRDLQKGYRWLLWPFSRAKVPNYAYFSLISVKYCQVLHAQSEVLCSLTNGFAIGATLRAPLQGAQRLGKALDAPHLRRHEIGARNRSDTAAQVRKGNAVSIGEPCNDLFEMLNIFFELLMIHSWPRDLSNLRKTPVKRRQRIQCGAKKKD</sequence>
<keyword evidence="2" id="KW-1185">Reference proteome</keyword>
<accession>A0A7W9WVS7</accession>
<proteinExistence type="predicted"/>
<dbReference type="Proteomes" id="UP000571554">
    <property type="component" value="Unassembled WGS sequence"/>
</dbReference>
<dbReference type="EMBL" id="JACHBW010000021">
    <property type="protein sequence ID" value="MBB6106019.1"/>
    <property type="molecule type" value="Genomic_DNA"/>
</dbReference>